<keyword evidence="2" id="KW-1133">Transmembrane helix</keyword>
<feature type="compositionally biased region" description="Basic and acidic residues" evidence="1">
    <location>
        <begin position="17"/>
        <end position="28"/>
    </location>
</feature>
<feature type="compositionally biased region" description="Acidic residues" evidence="1">
    <location>
        <begin position="186"/>
        <end position="198"/>
    </location>
</feature>
<dbReference type="Proteomes" id="UP000198406">
    <property type="component" value="Unassembled WGS sequence"/>
</dbReference>
<evidence type="ECO:0000256" key="1">
    <source>
        <dbReference type="SAM" id="MobiDB-lite"/>
    </source>
</evidence>
<feature type="compositionally biased region" description="Basic and acidic residues" evidence="1">
    <location>
        <begin position="544"/>
        <end position="582"/>
    </location>
</feature>
<feature type="compositionally biased region" description="Basic and acidic residues" evidence="1">
    <location>
        <begin position="365"/>
        <end position="383"/>
    </location>
</feature>
<feature type="compositionally biased region" description="Acidic residues" evidence="1">
    <location>
        <begin position="38"/>
        <end position="48"/>
    </location>
</feature>
<feature type="compositionally biased region" description="Basic and acidic residues" evidence="1">
    <location>
        <begin position="94"/>
        <end position="107"/>
    </location>
</feature>
<dbReference type="NCBIfam" id="TIGR02167">
    <property type="entry name" value="Liste_lipo_26"/>
    <property type="match status" value="3"/>
</dbReference>
<organism evidence="3 4">
    <name type="scientific">Fistulifera solaris</name>
    <name type="common">Oleaginous diatom</name>
    <dbReference type="NCBI Taxonomy" id="1519565"/>
    <lineage>
        <taxon>Eukaryota</taxon>
        <taxon>Sar</taxon>
        <taxon>Stramenopiles</taxon>
        <taxon>Ochrophyta</taxon>
        <taxon>Bacillariophyta</taxon>
        <taxon>Bacillariophyceae</taxon>
        <taxon>Bacillariophycidae</taxon>
        <taxon>Naviculales</taxon>
        <taxon>Naviculaceae</taxon>
        <taxon>Fistulifera</taxon>
    </lineage>
</organism>
<gene>
    <name evidence="3" type="ORF">FisN_30Hh087</name>
</gene>
<feature type="compositionally biased region" description="Basic and acidic residues" evidence="1">
    <location>
        <begin position="199"/>
        <end position="215"/>
    </location>
</feature>
<evidence type="ECO:0000256" key="2">
    <source>
        <dbReference type="SAM" id="Phobius"/>
    </source>
</evidence>
<keyword evidence="2" id="KW-0812">Transmembrane</keyword>
<accession>A0A1Z5K6N8</accession>
<name>A0A1Z5K6N8_FISSO</name>
<sequence>MRQGYSDSSSDEDDDDHSSSSEEDERRASRGHYSDGSSGDEDSDEEPLPIERKGNYSDGSSASDDGSYDDEDPPSPIERRGKYSGSSSEEEDDSRSYEEEDQRGSLEEKEDDGSYSSDRSYGDDDSGEDERRSPVNVKNKGHSSGSSDYDESSNGEVNQDESSNGGEDQNENILPPPAVENKTDSEDGSSDYDESSDGEADHDQAQELQHTESKNEGTTFDRSGSSDESSIDDDRYEDQPSSAVKESIDNEVEDQSESIPIVSRDNSDQDESSNDDIGLQEDDNRAEAPQREQEAHDESSSESVDQTIPIESRGGENVDSINHNEGSIGADGESGGKQDSNFDEEEEDLTGDEDPVELNQQKNRRSGEDSTSRSDEDESMNRDEETEDRTSGIYDAGNLAGNRDYSVSNDESDEESGGERGSYDGERSTFKDISSKDVETVEAYQKDPSSDYDDESLHNVDEKDLMHGDYKYTREYGDDENDDDESSTEHQNRVTLEVEANEEHSDDTTDDEESSAANGKYEAAHVDINEDYSENYSDGENLSIDEKRRTAEEFSDPSDNKYSDRDRDYSEPSLETNRHEDDTRYDDDNESSTRERHRELSESESAASSIEIDGRGTIEDGDADNSDRSASDSHEQYKFTEFSNQFNDGPMSDVHDVEWNPSSHGYRSESPSYESAKASENVYGFNFQESNFDEQHARVVAEDDHAVDAFGSKSNSSDDDVEAQVYQKRENNGARNTPRFFDFLNSFQLWSKTKSNSDEHFTDRKEGPKGDSFWPGKSHYGYIGLVLILLVVIIILIVRGRDSSTTPISIDNVGNSTTTPTVTNVTSNPPTRAPVETIPPTLLPDNVYISGDAKIQSSREPIEGTSSDLSEKLCVKYLAGSEQYEEACFSTIYNRNGLAIRCMIEYDGSSCGTCSICFGTIQESNLPYVGFETDCGDPTNCTELTEDNIQDFLVGPAFSDQDIWPTVTSAPVVAPTDNSTLNETIAPTLAPNSTDDCFSSRDDLILAVDQFIAGNSVNGGSYIGDWCISNVEDLSFLFSLSRSPSAATFNGDLSGWDVSGATDLTSMFEGASTFNSDLSGWDVSSVTSTANMFNQATSFTGDISSWNVSSVTDMTGMFSRASSFNADISSWDVSSVRKMDQMFFSASAYNIDLSSWDLGSLESFNEMFRGARFFSQDLCSWADQLEGRIVNASTVFSLTQCPTTSEIDFSLSPPSPFCFRCGF</sequence>
<feature type="compositionally biased region" description="Basic and acidic residues" evidence="1">
    <location>
        <begin position="591"/>
        <end position="601"/>
    </location>
</feature>
<feature type="compositionally biased region" description="Acidic residues" evidence="1">
    <location>
        <begin position="477"/>
        <end position="486"/>
    </location>
</feature>
<dbReference type="EMBL" id="BDSP01000173">
    <property type="protein sequence ID" value="GAX21886.1"/>
    <property type="molecule type" value="Genomic_DNA"/>
</dbReference>
<feature type="compositionally biased region" description="Polar residues" evidence="1">
    <location>
        <begin position="660"/>
        <end position="673"/>
    </location>
</feature>
<dbReference type="InParanoid" id="A0A1Z5K6N8"/>
<evidence type="ECO:0008006" key="5">
    <source>
        <dbReference type="Google" id="ProtNLM"/>
    </source>
</evidence>
<evidence type="ECO:0000313" key="3">
    <source>
        <dbReference type="EMBL" id="GAX21886.1"/>
    </source>
</evidence>
<feature type="transmembrane region" description="Helical" evidence="2">
    <location>
        <begin position="779"/>
        <end position="798"/>
    </location>
</feature>
<dbReference type="AlphaFoldDB" id="A0A1Z5K6N8"/>
<dbReference type="InterPro" id="IPR005046">
    <property type="entry name" value="DUF285"/>
</dbReference>
<comment type="caution">
    <text evidence="3">The sequence shown here is derived from an EMBL/GenBank/DDBJ whole genome shotgun (WGS) entry which is preliminary data.</text>
</comment>
<feature type="compositionally biased region" description="Basic and acidic residues" evidence="1">
    <location>
        <begin position="282"/>
        <end position="299"/>
    </location>
</feature>
<feature type="compositionally biased region" description="Low complexity" evidence="1">
    <location>
        <begin position="56"/>
        <end position="65"/>
    </location>
</feature>
<dbReference type="InterPro" id="IPR011889">
    <property type="entry name" value="Liste_lipo_26"/>
</dbReference>
<keyword evidence="4" id="KW-1185">Reference proteome</keyword>
<evidence type="ECO:0000313" key="4">
    <source>
        <dbReference type="Proteomes" id="UP000198406"/>
    </source>
</evidence>
<reference evidence="3 4" key="1">
    <citation type="journal article" date="2015" name="Plant Cell">
        <title>Oil accumulation by the oleaginous diatom Fistulifera solaris as revealed by the genome and transcriptome.</title>
        <authorList>
            <person name="Tanaka T."/>
            <person name="Maeda Y."/>
            <person name="Veluchamy A."/>
            <person name="Tanaka M."/>
            <person name="Abida H."/>
            <person name="Marechal E."/>
            <person name="Bowler C."/>
            <person name="Muto M."/>
            <person name="Sunaga Y."/>
            <person name="Tanaka M."/>
            <person name="Yoshino T."/>
            <person name="Taniguchi T."/>
            <person name="Fukuda Y."/>
            <person name="Nemoto M."/>
            <person name="Matsumoto M."/>
            <person name="Wong P.S."/>
            <person name="Aburatani S."/>
            <person name="Fujibuchi W."/>
        </authorList>
    </citation>
    <scope>NUCLEOTIDE SEQUENCE [LARGE SCALE GENOMIC DNA]</scope>
    <source>
        <strain evidence="3 4">JPCC DA0580</strain>
    </source>
</reference>
<feature type="compositionally biased region" description="Basic and acidic residues" evidence="1">
    <location>
        <begin position="417"/>
        <end position="476"/>
    </location>
</feature>
<feature type="compositionally biased region" description="Basic and acidic residues" evidence="1">
    <location>
        <begin position="625"/>
        <end position="638"/>
    </location>
</feature>
<feature type="region of interest" description="Disordered" evidence="1">
    <location>
        <begin position="1"/>
        <end position="673"/>
    </location>
</feature>
<feature type="compositionally biased region" description="Acidic residues" evidence="1">
    <location>
        <begin position="268"/>
        <end position="281"/>
    </location>
</feature>
<dbReference type="Pfam" id="PF03382">
    <property type="entry name" value="DUF285"/>
    <property type="match status" value="1"/>
</dbReference>
<protein>
    <recommendedName>
        <fullName evidence="5">BspA family leucine-rich repeat surface protein</fullName>
    </recommendedName>
</protein>
<feature type="compositionally biased region" description="Acidic residues" evidence="1">
    <location>
        <begin position="341"/>
        <end position="356"/>
    </location>
</feature>
<proteinExistence type="predicted"/>
<keyword evidence="2" id="KW-0472">Membrane</keyword>